<dbReference type="Gene3D" id="1.10.10.60">
    <property type="entry name" value="Homeodomain-like"/>
    <property type="match status" value="1"/>
</dbReference>
<dbReference type="InterPro" id="IPR006456">
    <property type="entry name" value="ZF_HD_homeobox_Cys/His_dimer"/>
</dbReference>
<dbReference type="EMBL" id="JACGCM010002493">
    <property type="protein sequence ID" value="KAF6139403.1"/>
    <property type="molecule type" value="Genomic_DNA"/>
</dbReference>
<dbReference type="GO" id="GO:0005634">
    <property type="term" value="C:nucleus"/>
    <property type="evidence" value="ECO:0007669"/>
    <property type="project" value="UniProtKB-SubCell"/>
</dbReference>
<evidence type="ECO:0000256" key="10">
    <source>
        <dbReference type="SAM" id="MobiDB-lite"/>
    </source>
</evidence>
<proteinExistence type="predicted"/>
<dbReference type="FunFam" id="1.10.10.60:FF:000257">
    <property type="entry name" value="Zinc-finger homeodomain protein 2"/>
    <property type="match status" value="1"/>
</dbReference>
<keyword evidence="6" id="KW-0238">DNA-binding</keyword>
<evidence type="ECO:0000256" key="2">
    <source>
        <dbReference type="ARBA" id="ARBA00022723"/>
    </source>
</evidence>
<protein>
    <recommendedName>
        <fullName evidence="11">ZF-HD dimerization-type domain-containing protein</fullName>
    </recommendedName>
</protein>
<feature type="compositionally biased region" description="Pro residues" evidence="10">
    <location>
        <begin position="269"/>
        <end position="283"/>
    </location>
</feature>
<keyword evidence="13" id="KW-1185">Reference proteome</keyword>
<dbReference type="SUPFAM" id="SSF46689">
    <property type="entry name" value="Homeodomain-like"/>
    <property type="match status" value="1"/>
</dbReference>
<accession>A0A7J7L9X1</accession>
<feature type="region of interest" description="Disordered" evidence="10">
    <location>
        <begin position="138"/>
        <end position="200"/>
    </location>
</feature>
<name>A0A7J7L9X1_9MAGN</name>
<dbReference type="PROSITE" id="PS51523">
    <property type="entry name" value="ZF_HD_DIMER"/>
    <property type="match status" value="1"/>
</dbReference>
<dbReference type="InterPro" id="IPR009057">
    <property type="entry name" value="Homeodomain-like_sf"/>
</dbReference>
<keyword evidence="3" id="KW-0863">Zinc-finger</keyword>
<organism evidence="12 13">
    <name type="scientific">Kingdonia uniflora</name>
    <dbReference type="NCBI Taxonomy" id="39325"/>
    <lineage>
        <taxon>Eukaryota</taxon>
        <taxon>Viridiplantae</taxon>
        <taxon>Streptophyta</taxon>
        <taxon>Embryophyta</taxon>
        <taxon>Tracheophyta</taxon>
        <taxon>Spermatophyta</taxon>
        <taxon>Magnoliopsida</taxon>
        <taxon>Ranunculales</taxon>
        <taxon>Circaeasteraceae</taxon>
        <taxon>Kingdonia</taxon>
    </lineage>
</organism>
<dbReference type="PANTHER" id="PTHR31948:SF128">
    <property type="entry name" value="ZINC-FINGER HOMEODOMAIN PROTEIN 8"/>
    <property type="match status" value="1"/>
</dbReference>
<feature type="compositionally biased region" description="Low complexity" evidence="10">
    <location>
        <begin position="178"/>
        <end position="188"/>
    </location>
</feature>
<evidence type="ECO:0000256" key="6">
    <source>
        <dbReference type="ARBA" id="ARBA00023125"/>
    </source>
</evidence>
<sequence>MMDAVDLSLVPYSRQMMTSKAEIRSSEAEPLTAKPVEPRNWRFAVEPGLPEPVEEKVRYGECRRNHAARLGGNANDGCLEFMPCINTNTNGNGNGKGVSLTCAACGCHRNFHRKVVSGNSGYDPYAIVRRVAPASPLSSLSLPGGGFRGVDGSRSEDRRSETPEDRRTGNMMMDVKTNNNNNNNNNNNCSGSSSGGANKRFRTKFSGEQKEKMMEYADKVGWRIQRNDDVEMREFCNEIGVKRHVLKVWMHNNKNTLRGKVGVVSPTPLTAPPEGQPPSPPATVPSSSIGLGSSQVACDIREIF</sequence>
<evidence type="ECO:0000256" key="5">
    <source>
        <dbReference type="ARBA" id="ARBA00023015"/>
    </source>
</evidence>
<comment type="subcellular location">
    <subcellularLocation>
        <location evidence="1">Nucleus</location>
    </subcellularLocation>
</comment>
<feature type="domain" description="ZF-HD dimerization-type" evidence="11">
    <location>
        <begin position="59"/>
        <end position="115"/>
    </location>
</feature>
<dbReference type="Pfam" id="PF04770">
    <property type="entry name" value="ZF-HD_dimer"/>
    <property type="match status" value="1"/>
</dbReference>
<dbReference type="NCBIfam" id="TIGR01565">
    <property type="entry name" value="homeo_ZF_HD"/>
    <property type="match status" value="1"/>
</dbReference>
<dbReference type="GO" id="GO:0003700">
    <property type="term" value="F:DNA-binding transcription factor activity"/>
    <property type="evidence" value="ECO:0007669"/>
    <property type="project" value="TreeGrafter"/>
</dbReference>
<dbReference type="GO" id="GO:0000976">
    <property type="term" value="F:transcription cis-regulatory region binding"/>
    <property type="evidence" value="ECO:0007669"/>
    <property type="project" value="TreeGrafter"/>
</dbReference>
<dbReference type="NCBIfam" id="TIGR01566">
    <property type="entry name" value="ZF_HD_prot_N"/>
    <property type="match status" value="1"/>
</dbReference>
<dbReference type="AlphaFoldDB" id="A0A7J7L9X1"/>
<gene>
    <name evidence="12" type="ORF">GIB67_026245</name>
</gene>
<evidence type="ECO:0000313" key="13">
    <source>
        <dbReference type="Proteomes" id="UP000541444"/>
    </source>
</evidence>
<evidence type="ECO:0000256" key="9">
    <source>
        <dbReference type="ARBA" id="ARBA00023242"/>
    </source>
</evidence>
<keyword evidence="7" id="KW-0371">Homeobox</keyword>
<reference evidence="12 13" key="1">
    <citation type="journal article" date="2020" name="IScience">
        <title>Genome Sequencing of the Endangered Kingdonia uniflora (Circaeasteraceae, Ranunculales) Reveals Potential Mechanisms of Evolutionary Specialization.</title>
        <authorList>
            <person name="Sun Y."/>
            <person name="Deng T."/>
            <person name="Zhang A."/>
            <person name="Moore M.J."/>
            <person name="Landis J.B."/>
            <person name="Lin N."/>
            <person name="Zhang H."/>
            <person name="Zhang X."/>
            <person name="Huang J."/>
            <person name="Zhang X."/>
            <person name="Sun H."/>
            <person name="Wang H."/>
        </authorList>
    </citation>
    <scope>NUCLEOTIDE SEQUENCE [LARGE SCALE GENOMIC DNA]</scope>
    <source>
        <strain evidence="12">TB1705</strain>
        <tissue evidence="12">Leaf</tissue>
    </source>
</reference>
<keyword evidence="4" id="KW-0862">Zinc</keyword>
<dbReference type="Proteomes" id="UP000541444">
    <property type="component" value="Unassembled WGS sequence"/>
</dbReference>
<evidence type="ECO:0000256" key="3">
    <source>
        <dbReference type="ARBA" id="ARBA00022771"/>
    </source>
</evidence>
<feature type="region of interest" description="Disordered" evidence="10">
    <location>
        <begin position="265"/>
        <end position="291"/>
    </location>
</feature>
<keyword evidence="8" id="KW-0804">Transcription</keyword>
<evidence type="ECO:0000256" key="4">
    <source>
        <dbReference type="ARBA" id="ARBA00022833"/>
    </source>
</evidence>
<evidence type="ECO:0000313" key="12">
    <source>
        <dbReference type="EMBL" id="KAF6139403.1"/>
    </source>
</evidence>
<keyword evidence="5" id="KW-0805">Transcription regulation</keyword>
<dbReference type="PANTHER" id="PTHR31948">
    <property type="entry name" value="ZINC-FINGER HOMEODOMAIN PROTEIN 2"/>
    <property type="match status" value="1"/>
</dbReference>
<dbReference type="GO" id="GO:0008270">
    <property type="term" value="F:zinc ion binding"/>
    <property type="evidence" value="ECO:0007669"/>
    <property type="project" value="UniProtKB-KW"/>
</dbReference>
<comment type="caution">
    <text evidence="12">The sequence shown here is derived from an EMBL/GenBank/DDBJ whole genome shotgun (WGS) entry which is preliminary data.</text>
</comment>
<dbReference type="GO" id="GO:0050793">
    <property type="term" value="P:regulation of developmental process"/>
    <property type="evidence" value="ECO:0007669"/>
    <property type="project" value="TreeGrafter"/>
</dbReference>
<evidence type="ECO:0000256" key="7">
    <source>
        <dbReference type="ARBA" id="ARBA00023155"/>
    </source>
</evidence>
<dbReference type="OrthoDB" id="636896at2759"/>
<keyword evidence="2" id="KW-0479">Metal-binding</keyword>
<keyword evidence="9" id="KW-0539">Nucleus</keyword>
<evidence type="ECO:0000256" key="1">
    <source>
        <dbReference type="ARBA" id="ARBA00004123"/>
    </source>
</evidence>
<feature type="compositionally biased region" description="Basic and acidic residues" evidence="10">
    <location>
        <begin position="151"/>
        <end position="168"/>
    </location>
</feature>
<dbReference type="InterPro" id="IPR006455">
    <property type="entry name" value="Homeodomain_ZF_HD"/>
</dbReference>
<evidence type="ECO:0000259" key="11">
    <source>
        <dbReference type="PROSITE" id="PS51523"/>
    </source>
</evidence>
<evidence type="ECO:0000256" key="8">
    <source>
        <dbReference type="ARBA" id="ARBA00023163"/>
    </source>
</evidence>